<dbReference type="OrthoDB" id="690094at2759"/>
<keyword evidence="2" id="KW-1185">Reference proteome</keyword>
<protein>
    <recommendedName>
        <fullName evidence="3">Rx N-terminal domain-containing protein</fullName>
    </recommendedName>
</protein>
<evidence type="ECO:0000313" key="1">
    <source>
        <dbReference type="EMBL" id="KAJ1256487.1"/>
    </source>
</evidence>
<dbReference type="InterPro" id="IPR027417">
    <property type="entry name" value="P-loop_NTPase"/>
</dbReference>
<evidence type="ECO:0000313" key="2">
    <source>
        <dbReference type="Proteomes" id="UP001164776"/>
    </source>
</evidence>
<gene>
    <name evidence="1" type="ORF">BS78_K013400</name>
</gene>
<dbReference type="Proteomes" id="UP001164776">
    <property type="component" value="Unassembled WGS sequence"/>
</dbReference>
<dbReference type="PANTHER" id="PTHR33377:SF79">
    <property type="entry name" value="RX N-TERMINAL DOMAIN-CONTAINING PROTEIN"/>
    <property type="match status" value="1"/>
</dbReference>
<dbReference type="PANTHER" id="PTHR33377">
    <property type="entry name" value="OS10G0134700 PROTEIN-RELATED"/>
    <property type="match status" value="1"/>
</dbReference>
<organism evidence="1 2">
    <name type="scientific">Paspalum vaginatum</name>
    <name type="common">seashore paspalum</name>
    <dbReference type="NCBI Taxonomy" id="158149"/>
    <lineage>
        <taxon>Eukaryota</taxon>
        <taxon>Viridiplantae</taxon>
        <taxon>Streptophyta</taxon>
        <taxon>Embryophyta</taxon>
        <taxon>Tracheophyta</taxon>
        <taxon>Spermatophyta</taxon>
        <taxon>Magnoliopsida</taxon>
        <taxon>Liliopsida</taxon>
        <taxon>Poales</taxon>
        <taxon>Poaceae</taxon>
        <taxon>PACMAD clade</taxon>
        <taxon>Panicoideae</taxon>
        <taxon>Andropogonodae</taxon>
        <taxon>Paspaleae</taxon>
        <taxon>Paspalinae</taxon>
        <taxon>Paspalum</taxon>
    </lineage>
</organism>
<name>A0A9W7XD74_9POAL</name>
<dbReference type="AlphaFoldDB" id="A0A9W7XD74"/>
<evidence type="ECO:0008006" key="3">
    <source>
        <dbReference type="Google" id="ProtNLM"/>
    </source>
</evidence>
<sequence length="434" mass="49115">MLVQLKMLVDGMYKGYYQLDTFKYRRELDELIKGDESQESSSTSSSMLFSSLVKRMRKTNSTACSMLDVRDLDSVLENVETAVTNMKEFVILLMGCQHIQRGPYDTYLYIDSFMFGRSYTDRIVGPILLLQDISYDPPLSAPAVLPIIGGCYVGKKTLVGHACRDKRVLSHFSSILHMNADDVQRNGPELFTRTRTLAIVEFISDVDDDCWARFYSSSTCMGRGSKVVIISRLESVARFGTMTPIRLNSLPHEYTYLFKVLAFGSTNQDEHPHLACIGMEIARMLRGLLSSANVIADMLRKNLSVQYWLHIFARFRNVIESNLCECEFGEHPKHLVDKGHPVDVTRFAPSSVHSSLRPMPTRVESSTTVQIERSEATFGDLIAGSSRATVLPKEFEIVIWRSRVPPYTTFVATCVEEKTQISSSSSKKRRGFHM</sequence>
<reference evidence="1 2" key="1">
    <citation type="submission" date="2022-10" db="EMBL/GenBank/DDBJ databases">
        <title>WGS assembly of Paspalum vaginatum 540-79.</title>
        <authorList>
            <person name="Sun G."/>
            <person name="Wase N."/>
            <person name="Shu S."/>
            <person name="Jenkins J."/>
            <person name="Zhou B."/>
            <person name="Torres-Rodriguez J."/>
            <person name="Chen C."/>
            <person name="Sandor L."/>
            <person name="Plott C."/>
            <person name="Yoshinga Y."/>
            <person name="Daum C."/>
            <person name="Qi P."/>
            <person name="Barry K."/>
            <person name="Lipzen A."/>
            <person name="Berry L."/>
            <person name="Pedersen C."/>
            <person name="Gottilla T."/>
            <person name="Foltz A."/>
            <person name="Yu H."/>
            <person name="O'Malley R."/>
            <person name="Zhang C."/>
            <person name="Devos K."/>
            <person name="Sigmon B."/>
            <person name="Yu B."/>
            <person name="Obata T."/>
            <person name="Schmutz J."/>
            <person name="Schnable J."/>
        </authorList>
    </citation>
    <scope>NUCLEOTIDE SEQUENCE [LARGE SCALE GENOMIC DNA]</scope>
    <source>
        <strain evidence="2">cv. 540-79</strain>
    </source>
</reference>
<dbReference type="EMBL" id="MU629506">
    <property type="protein sequence ID" value="KAJ1256487.1"/>
    <property type="molecule type" value="Genomic_DNA"/>
</dbReference>
<comment type="caution">
    <text evidence="1">The sequence shown here is derived from an EMBL/GenBank/DDBJ whole genome shotgun (WGS) entry which is preliminary data.</text>
</comment>
<accession>A0A9W7XD74</accession>
<dbReference type="SUPFAM" id="SSF52540">
    <property type="entry name" value="P-loop containing nucleoside triphosphate hydrolases"/>
    <property type="match status" value="1"/>
</dbReference>
<proteinExistence type="predicted"/>